<protein>
    <submittedName>
        <fullName evidence="2">Uncharacterized protein</fullName>
    </submittedName>
</protein>
<reference evidence="2 3" key="1">
    <citation type="journal article" date="2015" name="Genome Biol. Evol.">
        <title>Characterization of Three Mycobacterium spp. with Potential Use in Bioremediation by Genome Sequencing and Comparative Genomics.</title>
        <authorList>
            <person name="Das S."/>
            <person name="Pettersson B.M."/>
            <person name="Behra P.R."/>
            <person name="Ramesh M."/>
            <person name="Dasgupta S."/>
            <person name="Bhattacharya A."/>
            <person name="Kirsebom L.A."/>
        </authorList>
    </citation>
    <scope>NUCLEOTIDE SEQUENCE [LARGE SCALE GENOMIC DNA]</scope>
    <source>
        <strain evidence="2 3">DSM 44075</strain>
    </source>
</reference>
<evidence type="ECO:0000313" key="2">
    <source>
        <dbReference type="EMBL" id="KMO71584.1"/>
    </source>
</evidence>
<dbReference type="Proteomes" id="UP000036313">
    <property type="component" value="Unassembled WGS sequence"/>
</dbReference>
<comment type="caution">
    <text evidence="2">The sequence shown here is derived from an EMBL/GenBank/DDBJ whole genome shotgun (WGS) entry which is preliminary data.</text>
</comment>
<evidence type="ECO:0000313" key="3">
    <source>
        <dbReference type="Proteomes" id="UP000036313"/>
    </source>
</evidence>
<sequence>MSGKAVGHRKSRIGAEGQFWAAARLLDDAGSNRPARHRVEQQRSPIPVGRVGALAVSLGIGLAVAHAATGVAAASEGETESSVTSAGSTTQDTDAPRAGKIRGAKRSTDTKAETDADSATTADDETAAGPRRWHARFEGPRRAKDADVDESRDTDVVTAGTEQSADSDEVAVSPVTTAPRKRLFARVPDPAPQTAPAEVVSLQAPAATEKATALSDTLSDTTTPASSPVDDALLAYVRRLITHTLFNKTPVVRSVTTEQIVTGQVVIRIDAYDPNDDPLTYTIEQPASGGVVVRNPLDGSFLYTPTTPVIGNPRPVEFTVVVSDSSVDLPGLLGLLHTVARVIGLAQADTYRQTVAFTVDPLVQLPPSLLATPALPYVVKSDPVKLLSAAAIVDPDSTQLQSITVSIAAGKQIGDVLGYTAPSGSVITPVFTDDNRTVTLSGLASLADYEAALKAITFSATKLGLATRAIEITLTDEQGVENLVPAGVLLLLLPAIQFPPSLFAVGGGPFRLGGDPVKLLSIAEITDADSSSLQSVTVSLGAGKQTGDALSYTAPDGSQITASFSDDNRSVTLTGPVTLAEFEAALKDITFSATQLGLGLRTVNVTLTDTDGNDSLLPATVAMGVLPAIVVELPLTVTPLGTPIHTIGKPPVKLISSVLIANADGGNLSGATIVIGPGRLSGDTLTYTAPAGSTIQVSRPNDWTIELTGLASVEQYTAALQAISFSATQVGLTRSVTISVTEEDGDTSPVPGVVFANTIAPVRPLLTVLSLPATYTLGKSGVKVAANVEIGDLDSTVLTGATVKISGGRQAGDLLSFAPIDGNPVSATWNGTDTLTFTGTATLAQYEAALEAVTFTATGGAGLLDTRTVTIDVVDDSGVGTLLPATVLVGVKNPDRPTIATVGATFVKVGNTVKPITSATILDTDSTMLTGASVAITAGLRSGDTLGYNAINGNPVTAVYNTSTGVLTLSGTATIAQYKQALEAVTFKATQLGVLPTRTITVNVVDDSNLSALVAGLVLTTVSLI</sequence>
<name>A0A0J6VN24_9MYCO</name>
<proteinExistence type="predicted"/>
<organism evidence="2 3">
    <name type="scientific">Mycolicibacterium obuense</name>
    <dbReference type="NCBI Taxonomy" id="1807"/>
    <lineage>
        <taxon>Bacteria</taxon>
        <taxon>Bacillati</taxon>
        <taxon>Actinomycetota</taxon>
        <taxon>Actinomycetes</taxon>
        <taxon>Mycobacteriales</taxon>
        <taxon>Mycobacteriaceae</taxon>
        <taxon>Mycolicibacterium</taxon>
    </lineage>
</organism>
<feature type="compositionally biased region" description="Basic and acidic residues" evidence="1">
    <location>
        <begin position="135"/>
        <end position="155"/>
    </location>
</feature>
<feature type="region of interest" description="Disordered" evidence="1">
    <location>
        <begin position="75"/>
        <end position="175"/>
    </location>
</feature>
<evidence type="ECO:0000256" key="1">
    <source>
        <dbReference type="SAM" id="MobiDB-lite"/>
    </source>
</evidence>
<feature type="compositionally biased region" description="Low complexity" evidence="1">
    <location>
        <begin position="75"/>
        <end position="90"/>
    </location>
</feature>
<dbReference type="PANTHER" id="PTHR14139:SF2">
    <property type="entry name" value="CALSYNTENIN-1"/>
    <property type="match status" value="1"/>
</dbReference>
<dbReference type="RefSeq" id="WP_236694352.1">
    <property type="nucleotide sequence ID" value="NZ_JYNU01000039.1"/>
</dbReference>
<accession>A0A0J6VN24</accession>
<dbReference type="AlphaFoldDB" id="A0A0J6VN24"/>
<dbReference type="PATRIC" id="fig|1807.14.peg.4233"/>
<dbReference type="EMBL" id="JYNU01000039">
    <property type="protein sequence ID" value="KMO71584.1"/>
    <property type="molecule type" value="Genomic_DNA"/>
</dbReference>
<dbReference type="PANTHER" id="PTHR14139">
    <property type="entry name" value="CALSYNTENIN"/>
    <property type="match status" value="1"/>
</dbReference>
<gene>
    <name evidence="2" type="ORF">MOBUDSM44075_04199</name>
</gene>